<dbReference type="RefSeq" id="WP_387894211.1">
    <property type="nucleotide sequence ID" value="NZ_JBIAPK010000001.1"/>
</dbReference>
<sequence length="161" mass="16852">MEQTGHPGGAAPGPYGHPPYQPPPPPQTPPQSHVQPQPQPQQGFGPPPPAFAPGPSPVPFPGPAAPVGPEFLAADRRNAVVVDAEGVSLECNGATIDFPWRDIQTVHYKPGPGGAVLMVAVVLPDGRFYEGVVTARNQGKLQEWLAQLAPVLGFYLAGRGH</sequence>
<comment type="caution">
    <text evidence="2">The sequence shown here is derived from an EMBL/GenBank/DDBJ whole genome shotgun (WGS) entry which is preliminary data.</text>
</comment>
<feature type="region of interest" description="Disordered" evidence="1">
    <location>
        <begin position="1"/>
        <end position="69"/>
    </location>
</feature>
<proteinExistence type="predicted"/>
<dbReference type="Proteomes" id="UP001601976">
    <property type="component" value="Unassembled WGS sequence"/>
</dbReference>
<protein>
    <recommendedName>
        <fullName evidence="4">Serine/threonine protein kinase</fullName>
    </recommendedName>
</protein>
<keyword evidence="3" id="KW-1185">Reference proteome</keyword>
<name>A0ABW6R9T8_9ACTN</name>
<feature type="compositionally biased region" description="Pro residues" evidence="1">
    <location>
        <begin position="45"/>
        <end position="66"/>
    </location>
</feature>
<organism evidence="2 3">
    <name type="scientific">Streptomyces flavidovirens</name>
    <dbReference type="NCBI Taxonomy" id="67298"/>
    <lineage>
        <taxon>Bacteria</taxon>
        <taxon>Bacillati</taxon>
        <taxon>Actinomycetota</taxon>
        <taxon>Actinomycetes</taxon>
        <taxon>Kitasatosporales</taxon>
        <taxon>Streptomycetaceae</taxon>
        <taxon>Streptomyces</taxon>
    </lineage>
</organism>
<evidence type="ECO:0000313" key="3">
    <source>
        <dbReference type="Proteomes" id="UP001601976"/>
    </source>
</evidence>
<feature type="compositionally biased region" description="Pro residues" evidence="1">
    <location>
        <begin position="15"/>
        <end position="29"/>
    </location>
</feature>
<feature type="compositionally biased region" description="Low complexity" evidence="1">
    <location>
        <begin position="30"/>
        <end position="44"/>
    </location>
</feature>
<reference evidence="2 3" key="1">
    <citation type="submission" date="2024-10" db="EMBL/GenBank/DDBJ databases">
        <title>The Natural Products Discovery Center: Release of the First 8490 Sequenced Strains for Exploring Actinobacteria Biosynthetic Diversity.</title>
        <authorList>
            <person name="Kalkreuter E."/>
            <person name="Kautsar S.A."/>
            <person name="Yang D."/>
            <person name="Bader C.D."/>
            <person name="Teijaro C.N."/>
            <person name="Fluegel L."/>
            <person name="Davis C.M."/>
            <person name="Simpson J.R."/>
            <person name="Lauterbach L."/>
            <person name="Steele A.D."/>
            <person name="Gui C."/>
            <person name="Meng S."/>
            <person name="Li G."/>
            <person name="Viehrig K."/>
            <person name="Ye F."/>
            <person name="Su P."/>
            <person name="Kiefer A.F."/>
            <person name="Nichols A."/>
            <person name="Cepeda A.J."/>
            <person name="Yan W."/>
            <person name="Fan B."/>
            <person name="Jiang Y."/>
            <person name="Adhikari A."/>
            <person name="Zheng C.-J."/>
            <person name="Schuster L."/>
            <person name="Cowan T.M."/>
            <person name="Smanski M.J."/>
            <person name="Chevrette M.G."/>
            <person name="De Carvalho L.P.S."/>
            <person name="Shen B."/>
        </authorList>
    </citation>
    <scope>NUCLEOTIDE SEQUENCE [LARGE SCALE GENOMIC DNA]</scope>
    <source>
        <strain evidence="2 3">NPDC003029</strain>
    </source>
</reference>
<evidence type="ECO:0000256" key="1">
    <source>
        <dbReference type="SAM" id="MobiDB-lite"/>
    </source>
</evidence>
<accession>A0ABW6R9T8</accession>
<gene>
    <name evidence="2" type="ORF">ACFYWW_05990</name>
</gene>
<evidence type="ECO:0008006" key="4">
    <source>
        <dbReference type="Google" id="ProtNLM"/>
    </source>
</evidence>
<dbReference type="EMBL" id="JBIAPK010000001">
    <property type="protein sequence ID" value="MFF3338276.1"/>
    <property type="molecule type" value="Genomic_DNA"/>
</dbReference>
<feature type="compositionally biased region" description="Gly residues" evidence="1">
    <location>
        <begin position="1"/>
        <end position="11"/>
    </location>
</feature>
<evidence type="ECO:0000313" key="2">
    <source>
        <dbReference type="EMBL" id="MFF3338276.1"/>
    </source>
</evidence>